<protein>
    <submittedName>
        <fullName evidence="1">Uncharacterized protein</fullName>
    </submittedName>
</protein>
<keyword evidence="2" id="KW-1185">Reference proteome</keyword>
<accession>A0AA39TP75</accession>
<evidence type="ECO:0000313" key="2">
    <source>
        <dbReference type="Proteomes" id="UP001175227"/>
    </source>
</evidence>
<reference evidence="1" key="1">
    <citation type="submission" date="2023-06" db="EMBL/GenBank/DDBJ databases">
        <authorList>
            <consortium name="Lawrence Berkeley National Laboratory"/>
            <person name="Ahrendt S."/>
            <person name="Sahu N."/>
            <person name="Indic B."/>
            <person name="Wong-Bajracharya J."/>
            <person name="Merenyi Z."/>
            <person name="Ke H.-M."/>
            <person name="Monk M."/>
            <person name="Kocsube S."/>
            <person name="Drula E."/>
            <person name="Lipzen A."/>
            <person name="Balint B."/>
            <person name="Henrissat B."/>
            <person name="Andreopoulos B."/>
            <person name="Martin F.M."/>
            <person name="Harder C.B."/>
            <person name="Rigling D."/>
            <person name="Ford K.L."/>
            <person name="Foster G.D."/>
            <person name="Pangilinan J."/>
            <person name="Papanicolaou A."/>
            <person name="Barry K."/>
            <person name="LaButti K."/>
            <person name="Viragh M."/>
            <person name="Koriabine M."/>
            <person name="Yan M."/>
            <person name="Riley R."/>
            <person name="Champramary S."/>
            <person name="Plett K.L."/>
            <person name="Tsai I.J."/>
            <person name="Slot J."/>
            <person name="Sipos G."/>
            <person name="Plett J."/>
            <person name="Nagy L.G."/>
            <person name="Grigoriev I.V."/>
        </authorList>
    </citation>
    <scope>NUCLEOTIDE SEQUENCE</scope>
    <source>
        <strain evidence="1">ICMP 16352</strain>
    </source>
</reference>
<name>A0AA39TP75_9AGAR</name>
<dbReference type="Proteomes" id="UP001175227">
    <property type="component" value="Unassembled WGS sequence"/>
</dbReference>
<dbReference type="EMBL" id="JAUEPR010000089">
    <property type="protein sequence ID" value="KAK0465792.1"/>
    <property type="molecule type" value="Genomic_DNA"/>
</dbReference>
<sequence>MAHFMAAISLEEDSPVGARAADLNREVASSASDGFLKWSKRHATEGPSPISDGFLQVVDAFMNFETITERLGEQATAPRPAETASSRSVHVLSIGQGSDGAKKTNEVFRRKRFSFSREESLRQPRISLQAYKLAFVVVAVEWADNPQRGDRSAPGSPRILVFATPTAVTRSTYITWRNSLQTSDSRSLAIAPILA</sequence>
<proteinExistence type="predicted"/>
<evidence type="ECO:0000313" key="1">
    <source>
        <dbReference type="EMBL" id="KAK0465792.1"/>
    </source>
</evidence>
<comment type="caution">
    <text evidence="1">The sequence shown here is derived from an EMBL/GenBank/DDBJ whole genome shotgun (WGS) entry which is preliminary data.</text>
</comment>
<gene>
    <name evidence="1" type="ORF">IW261DRAFT_1574795</name>
</gene>
<dbReference type="AlphaFoldDB" id="A0AA39TP75"/>
<organism evidence="1 2">
    <name type="scientific">Armillaria novae-zelandiae</name>
    <dbReference type="NCBI Taxonomy" id="153914"/>
    <lineage>
        <taxon>Eukaryota</taxon>
        <taxon>Fungi</taxon>
        <taxon>Dikarya</taxon>
        <taxon>Basidiomycota</taxon>
        <taxon>Agaricomycotina</taxon>
        <taxon>Agaricomycetes</taxon>
        <taxon>Agaricomycetidae</taxon>
        <taxon>Agaricales</taxon>
        <taxon>Marasmiineae</taxon>
        <taxon>Physalacriaceae</taxon>
        <taxon>Armillaria</taxon>
    </lineage>
</organism>